<gene>
    <name evidence="2" type="ORF">DPCES_3443</name>
</gene>
<feature type="signal peptide" evidence="1">
    <location>
        <begin position="1"/>
        <end position="20"/>
    </location>
</feature>
<organism evidence="2">
    <name type="scientific">Desulfitobacterium hafniense</name>
    <name type="common">Desulfitobacterium frappieri</name>
    <dbReference type="NCBI Taxonomy" id="49338"/>
    <lineage>
        <taxon>Bacteria</taxon>
        <taxon>Bacillati</taxon>
        <taxon>Bacillota</taxon>
        <taxon>Clostridia</taxon>
        <taxon>Eubacteriales</taxon>
        <taxon>Desulfitobacteriaceae</taxon>
        <taxon>Desulfitobacterium</taxon>
    </lineage>
</organism>
<protein>
    <submittedName>
        <fullName evidence="2">Prokaryotic membrane lipoprotein lipid attachment site profile</fullName>
    </submittedName>
</protein>
<sequence>MRKKSSFIFLCLLFSILLIGCGTQTPTSIQIDQPELQIDQIKEDKYTQVVKTIKETDWSKATDSDWQTIRELLFEIDDYKDEHILSSYISSLKYYIDGNERMALEFIDIDKNYNGILSKEVNLLRETLNNTDTGKSMAESKKWLEEYENRQKDKPQEPRIGMTEEEVLKSSWGKPNKVNRTTTAKTVYEQWVYSSNRYVYLDNGIVTAIQDSN</sequence>
<dbReference type="RefSeq" id="WP_208925977.1">
    <property type="nucleotide sequence ID" value="NZ_LK996017.1"/>
</dbReference>
<feature type="chain" id="PRO_5038696663" evidence="1">
    <location>
        <begin position="21"/>
        <end position="213"/>
    </location>
</feature>
<dbReference type="PROSITE" id="PS51257">
    <property type="entry name" value="PROKAR_LIPOPROTEIN"/>
    <property type="match status" value="1"/>
</dbReference>
<keyword evidence="1" id="KW-0732">Signal</keyword>
<keyword evidence="2" id="KW-0449">Lipoprotein</keyword>
<proteinExistence type="predicted"/>
<dbReference type="AlphaFoldDB" id="A0A098B3B5"/>
<accession>A0A098B3B5</accession>
<evidence type="ECO:0000256" key="1">
    <source>
        <dbReference type="SAM" id="SignalP"/>
    </source>
</evidence>
<name>A0A098B3B5_DESHA</name>
<dbReference type="EMBL" id="LK996017">
    <property type="protein sequence ID" value="CDX03329.1"/>
    <property type="molecule type" value="Genomic_DNA"/>
</dbReference>
<reference evidence="2" key="1">
    <citation type="submission" date="2014-07" db="EMBL/GenBank/DDBJ databases">
        <authorList>
            <person name="Hornung V.Bastian."/>
        </authorList>
    </citation>
    <scope>NUCLEOTIDE SEQUENCE</scope>
    <source>
        <strain evidence="2">PCE-S</strain>
    </source>
</reference>
<evidence type="ECO:0000313" key="2">
    <source>
        <dbReference type="EMBL" id="CDX03329.1"/>
    </source>
</evidence>
<dbReference type="PATRIC" id="fig|49338.4.peg.3701"/>